<dbReference type="Gene3D" id="3.40.50.1820">
    <property type="entry name" value="alpha/beta hydrolase"/>
    <property type="match status" value="1"/>
</dbReference>
<protein>
    <submittedName>
        <fullName evidence="1">Uncharacterized protein</fullName>
    </submittedName>
</protein>
<evidence type="ECO:0000313" key="2">
    <source>
        <dbReference type="Proteomes" id="UP000621454"/>
    </source>
</evidence>
<dbReference type="InterPro" id="IPR029058">
    <property type="entry name" value="AB_hydrolase_fold"/>
</dbReference>
<name>A0A916T9T0_9ACTN</name>
<gene>
    <name evidence="1" type="ORF">GCM10011489_25190</name>
</gene>
<dbReference type="AlphaFoldDB" id="A0A916T9T0"/>
<proteinExistence type="predicted"/>
<accession>A0A916T9T0</accession>
<reference evidence="1" key="2">
    <citation type="submission" date="2020-09" db="EMBL/GenBank/DDBJ databases">
        <authorList>
            <person name="Sun Q."/>
            <person name="Zhou Y."/>
        </authorList>
    </citation>
    <scope>NUCLEOTIDE SEQUENCE</scope>
    <source>
        <strain evidence="1">CGMCC 1.12827</strain>
    </source>
</reference>
<sequence>MHGAGPPLLLASCWLSHLEFDWESPVWHHFLTYLGRIATVIRYDNRGFGTWRISVSTPALPNSPRSPTPPASTSAIADARLMTLDSDNHITLADEAV</sequence>
<reference evidence="1" key="1">
    <citation type="journal article" date="2014" name="Int. J. Syst. Evol. Microbiol.">
        <title>Complete genome sequence of Corynebacterium casei LMG S-19264T (=DSM 44701T), isolated from a smear-ripened cheese.</title>
        <authorList>
            <consortium name="US DOE Joint Genome Institute (JGI-PGF)"/>
            <person name="Walter F."/>
            <person name="Albersmeier A."/>
            <person name="Kalinowski J."/>
            <person name="Ruckert C."/>
        </authorList>
    </citation>
    <scope>NUCLEOTIDE SEQUENCE</scope>
    <source>
        <strain evidence="1">CGMCC 1.12827</strain>
    </source>
</reference>
<dbReference type="EMBL" id="BMGC01000018">
    <property type="protein sequence ID" value="GGB36170.1"/>
    <property type="molecule type" value="Genomic_DNA"/>
</dbReference>
<keyword evidence="2" id="KW-1185">Reference proteome</keyword>
<organism evidence="1 2">
    <name type="scientific">Gordonia jinhuaensis</name>
    <dbReference type="NCBI Taxonomy" id="1517702"/>
    <lineage>
        <taxon>Bacteria</taxon>
        <taxon>Bacillati</taxon>
        <taxon>Actinomycetota</taxon>
        <taxon>Actinomycetes</taxon>
        <taxon>Mycobacteriales</taxon>
        <taxon>Gordoniaceae</taxon>
        <taxon>Gordonia</taxon>
    </lineage>
</organism>
<dbReference type="SUPFAM" id="SSF53474">
    <property type="entry name" value="alpha/beta-Hydrolases"/>
    <property type="match status" value="1"/>
</dbReference>
<comment type="caution">
    <text evidence="1">The sequence shown here is derived from an EMBL/GenBank/DDBJ whole genome shotgun (WGS) entry which is preliminary data.</text>
</comment>
<dbReference type="Proteomes" id="UP000621454">
    <property type="component" value="Unassembled WGS sequence"/>
</dbReference>
<evidence type="ECO:0000313" key="1">
    <source>
        <dbReference type="EMBL" id="GGB36170.1"/>
    </source>
</evidence>